<evidence type="ECO:0000313" key="1">
    <source>
        <dbReference type="EMBL" id="KKB33432.1"/>
    </source>
</evidence>
<organism evidence="1 2">
    <name type="scientific">Bacillus thermotolerans</name>
    <name type="common">Quasibacillus thermotolerans</name>
    <dbReference type="NCBI Taxonomy" id="1221996"/>
    <lineage>
        <taxon>Bacteria</taxon>
        <taxon>Bacillati</taxon>
        <taxon>Bacillota</taxon>
        <taxon>Bacilli</taxon>
        <taxon>Bacillales</taxon>
        <taxon>Bacillaceae</taxon>
        <taxon>Bacillus</taxon>
    </lineage>
</organism>
<dbReference type="AlphaFoldDB" id="A0A0F5HKS2"/>
<sequence>MYVCKKIIDVLVALATIFEEKTAKLLIKITKKEKKIKRGIYAEKIY</sequence>
<accession>A0A0F5HKS2</accession>
<keyword evidence="2" id="KW-1185">Reference proteome</keyword>
<name>A0A0F5HKS2_BACTR</name>
<evidence type="ECO:0000313" key="2">
    <source>
        <dbReference type="Proteomes" id="UP000031563"/>
    </source>
</evidence>
<protein>
    <submittedName>
        <fullName evidence="1">Uncharacterized protein</fullName>
    </submittedName>
</protein>
<dbReference type="Proteomes" id="UP000031563">
    <property type="component" value="Unassembled WGS sequence"/>
</dbReference>
<gene>
    <name evidence="1" type="ORF">QY95_00055</name>
</gene>
<reference evidence="1" key="1">
    <citation type="submission" date="2015-02" db="EMBL/GenBank/DDBJ databases">
        <title>Genome Assembly of Bacillaceae bacterium MTCC 8252.</title>
        <authorList>
            <person name="Verma A."/>
            <person name="Khatri I."/>
            <person name="Mual P."/>
            <person name="Subramanian S."/>
            <person name="Krishnamurthi S."/>
        </authorList>
    </citation>
    <scope>NUCLEOTIDE SEQUENCE [LARGE SCALE GENOMIC DNA]</scope>
    <source>
        <strain evidence="1">MTCC 8252</strain>
    </source>
</reference>
<dbReference type="EMBL" id="JWIR02000112">
    <property type="protein sequence ID" value="KKB33432.1"/>
    <property type="molecule type" value="Genomic_DNA"/>
</dbReference>
<comment type="caution">
    <text evidence="1">The sequence shown here is derived from an EMBL/GenBank/DDBJ whole genome shotgun (WGS) entry which is preliminary data.</text>
</comment>
<proteinExistence type="predicted"/>